<protein>
    <submittedName>
        <fullName evidence="2">Jg22602 protein</fullName>
    </submittedName>
</protein>
<sequence length="225" mass="25102">MNSLQHLPEVGSFFGVDLKPGSMIIAALGVVHPMAYGCTFFIPLSYLLVTMWILEALFFAASIVLFCGLAKHGPKTIITSGKGYKCIFSHSFINSENTGAQVEIILIIPDTQSGRANARRCNTLRHLDMVLDGICGGDGDVDGIPRDHIHLQAAEGKVLIAIFGMLWYIRKLPLYTLDRRWCYWTFKPFIRSAHIHSRRQLVVDKLFVTLCSELKDVVTGFIMGI</sequence>
<feature type="transmembrane region" description="Helical" evidence="1">
    <location>
        <begin position="48"/>
        <end position="70"/>
    </location>
</feature>
<gene>
    <name evidence="2" type="primary">jg22602</name>
    <name evidence="2" type="ORF">PAEG_LOCUS26032</name>
</gene>
<keyword evidence="3" id="KW-1185">Reference proteome</keyword>
<dbReference type="OrthoDB" id="7385490at2759"/>
<evidence type="ECO:0000256" key="1">
    <source>
        <dbReference type="SAM" id="Phobius"/>
    </source>
</evidence>
<comment type="caution">
    <text evidence="2">The sequence shown here is derived from an EMBL/GenBank/DDBJ whole genome shotgun (WGS) entry which is preliminary data.</text>
</comment>
<name>A0A8S4SJQ3_9NEOP</name>
<organism evidence="2 3">
    <name type="scientific">Pararge aegeria aegeria</name>
    <dbReference type="NCBI Taxonomy" id="348720"/>
    <lineage>
        <taxon>Eukaryota</taxon>
        <taxon>Metazoa</taxon>
        <taxon>Ecdysozoa</taxon>
        <taxon>Arthropoda</taxon>
        <taxon>Hexapoda</taxon>
        <taxon>Insecta</taxon>
        <taxon>Pterygota</taxon>
        <taxon>Neoptera</taxon>
        <taxon>Endopterygota</taxon>
        <taxon>Lepidoptera</taxon>
        <taxon>Glossata</taxon>
        <taxon>Ditrysia</taxon>
        <taxon>Papilionoidea</taxon>
        <taxon>Nymphalidae</taxon>
        <taxon>Satyrinae</taxon>
        <taxon>Satyrini</taxon>
        <taxon>Parargina</taxon>
        <taxon>Pararge</taxon>
    </lineage>
</organism>
<keyword evidence="1" id="KW-1133">Transmembrane helix</keyword>
<keyword evidence="1" id="KW-0812">Transmembrane</keyword>
<dbReference type="Proteomes" id="UP000838756">
    <property type="component" value="Unassembled WGS sequence"/>
</dbReference>
<keyword evidence="1" id="KW-0472">Membrane</keyword>
<evidence type="ECO:0000313" key="3">
    <source>
        <dbReference type="Proteomes" id="UP000838756"/>
    </source>
</evidence>
<dbReference type="EMBL" id="CAKXAJ010026361">
    <property type="protein sequence ID" value="CAH2267514.1"/>
    <property type="molecule type" value="Genomic_DNA"/>
</dbReference>
<evidence type="ECO:0000313" key="2">
    <source>
        <dbReference type="EMBL" id="CAH2267514.1"/>
    </source>
</evidence>
<proteinExistence type="predicted"/>
<reference evidence="2" key="1">
    <citation type="submission" date="2022-03" db="EMBL/GenBank/DDBJ databases">
        <authorList>
            <person name="Lindestad O."/>
        </authorList>
    </citation>
    <scope>NUCLEOTIDE SEQUENCE</scope>
</reference>
<dbReference type="AlphaFoldDB" id="A0A8S4SJQ3"/>
<accession>A0A8S4SJQ3</accession>
<feature type="transmembrane region" description="Helical" evidence="1">
    <location>
        <begin position="21"/>
        <end position="42"/>
    </location>
</feature>